<evidence type="ECO:0000313" key="9">
    <source>
        <dbReference type="Proteomes" id="UP001236014"/>
    </source>
</evidence>
<dbReference type="PANTHER" id="PTHR30055:SF241">
    <property type="entry name" value="TRANSCRIPTIONAL REGULATORY PROTEIN"/>
    <property type="match status" value="1"/>
</dbReference>
<dbReference type="SUPFAM" id="SSF48498">
    <property type="entry name" value="Tetracyclin repressor-like, C-terminal domain"/>
    <property type="match status" value="1"/>
</dbReference>
<name>A0A9Y2ID59_9PSEU</name>
<evidence type="ECO:0000259" key="7">
    <source>
        <dbReference type="PROSITE" id="PS50977"/>
    </source>
</evidence>
<protein>
    <submittedName>
        <fullName evidence="8">TetR family transcriptional regulator</fullName>
    </submittedName>
</protein>
<feature type="region of interest" description="Disordered" evidence="6">
    <location>
        <begin position="202"/>
        <end position="221"/>
    </location>
</feature>
<dbReference type="InterPro" id="IPR001647">
    <property type="entry name" value="HTH_TetR"/>
</dbReference>
<keyword evidence="1" id="KW-0678">Repressor</keyword>
<accession>A0A9Y2ID59</accession>
<dbReference type="InterPro" id="IPR036271">
    <property type="entry name" value="Tet_transcr_reg_TetR-rel_C_sf"/>
</dbReference>
<dbReference type="AlphaFoldDB" id="A0A9Y2ID59"/>
<dbReference type="PROSITE" id="PS50977">
    <property type="entry name" value="HTH_TETR_2"/>
    <property type="match status" value="1"/>
</dbReference>
<dbReference type="Pfam" id="PF00440">
    <property type="entry name" value="TetR_N"/>
    <property type="match status" value="1"/>
</dbReference>
<dbReference type="RefSeq" id="WP_285967072.1">
    <property type="nucleotide sequence ID" value="NZ_CP127294.1"/>
</dbReference>
<dbReference type="SUPFAM" id="SSF46689">
    <property type="entry name" value="Homeodomain-like"/>
    <property type="match status" value="1"/>
</dbReference>
<evidence type="ECO:0000256" key="4">
    <source>
        <dbReference type="ARBA" id="ARBA00023163"/>
    </source>
</evidence>
<sequence>MAPSRTPRRRPSRAETRRKIIDAAGEVFARQGIAATSLNDIAAAAGLTKGAVYSNFEGRDDLVLTIMEEHIVERMRSATTAFDELSDLGEATAEAGARLAAGVDTDATWHRLLLEYWGIAMRNPAVHKGLALRRAQLRDAITAAVARAATQHGVELPLPPEQLAVVVLALSNGLAVERGVEASAVPDSLFADVLKLLVTPRGISGSAEPPDSPAPPGTAGR</sequence>
<dbReference type="GO" id="GO:0003700">
    <property type="term" value="F:DNA-binding transcription factor activity"/>
    <property type="evidence" value="ECO:0007669"/>
    <property type="project" value="TreeGrafter"/>
</dbReference>
<dbReference type="Pfam" id="PF13977">
    <property type="entry name" value="TetR_C_6"/>
    <property type="match status" value="1"/>
</dbReference>
<evidence type="ECO:0000256" key="2">
    <source>
        <dbReference type="ARBA" id="ARBA00023015"/>
    </source>
</evidence>
<keyword evidence="2" id="KW-0805">Transcription regulation</keyword>
<keyword evidence="9" id="KW-1185">Reference proteome</keyword>
<feature type="domain" description="HTH tetR-type" evidence="7">
    <location>
        <begin position="14"/>
        <end position="74"/>
    </location>
</feature>
<dbReference type="Gene3D" id="1.10.357.10">
    <property type="entry name" value="Tetracycline Repressor, domain 2"/>
    <property type="match status" value="1"/>
</dbReference>
<feature type="compositionally biased region" description="Pro residues" evidence="6">
    <location>
        <begin position="210"/>
        <end position="221"/>
    </location>
</feature>
<proteinExistence type="predicted"/>
<dbReference type="Proteomes" id="UP001236014">
    <property type="component" value="Chromosome"/>
</dbReference>
<organism evidence="8 9">
    <name type="scientific">Amycolatopsis carbonis</name>
    <dbReference type="NCBI Taxonomy" id="715471"/>
    <lineage>
        <taxon>Bacteria</taxon>
        <taxon>Bacillati</taxon>
        <taxon>Actinomycetota</taxon>
        <taxon>Actinomycetes</taxon>
        <taxon>Pseudonocardiales</taxon>
        <taxon>Pseudonocardiaceae</taxon>
        <taxon>Amycolatopsis</taxon>
    </lineage>
</organism>
<evidence type="ECO:0000256" key="3">
    <source>
        <dbReference type="ARBA" id="ARBA00023125"/>
    </source>
</evidence>
<reference evidence="8 9" key="1">
    <citation type="submission" date="2023-06" db="EMBL/GenBank/DDBJ databases">
        <authorList>
            <person name="Oyuntsetseg B."/>
            <person name="Kim S.B."/>
        </authorList>
    </citation>
    <scope>NUCLEOTIDE SEQUENCE [LARGE SCALE GENOMIC DNA]</scope>
    <source>
        <strain evidence="8 9">2-15</strain>
    </source>
</reference>
<dbReference type="PANTHER" id="PTHR30055">
    <property type="entry name" value="HTH-TYPE TRANSCRIPTIONAL REGULATOR RUTR"/>
    <property type="match status" value="1"/>
</dbReference>
<keyword evidence="4" id="KW-0804">Transcription</keyword>
<evidence type="ECO:0000256" key="1">
    <source>
        <dbReference type="ARBA" id="ARBA00022491"/>
    </source>
</evidence>
<dbReference type="GO" id="GO:0000976">
    <property type="term" value="F:transcription cis-regulatory region binding"/>
    <property type="evidence" value="ECO:0007669"/>
    <property type="project" value="TreeGrafter"/>
</dbReference>
<dbReference type="InterPro" id="IPR009057">
    <property type="entry name" value="Homeodomain-like_sf"/>
</dbReference>
<evidence type="ECO:0000256" key="5">
    <source>
        <dbReference type="PROSITE-ProRule" id="PRU00335"/>
    </source>
</evidence>
<dbReference type="KEGG" id="acab:QRX50_33315"/>
<keyword evidence="3 5" id="KW-0238">DNA-binding</keyword>
<evidence type="ECO:0000256" key="6">
    <source>
        <dbReference type="SAM" id="MobiDB-lite"/>
    </source>
</evidence>
<dbReference type="InterPro" id="IPR039538">
    <property type="entry name" value="BetI_C"/>
</dbReference>
<feature type="DNA-binding region" description="H-T-H motif" evidence="5">
    <location>
        <begin position="37"/>
        <end position="56"/>
    </location>
</feature>
<gene>
    <name evidence="8" type="ORF">QRX50_33315</name>
</gene>
<evidence type="ECO:0000313" key="8">
    <source>
        <dbReference type="EMBL" id="WIX76323.1"/>
    </source>
</evidence>
<dbReference type="InterPro" id="IPR050109">
    <property type="entry name" value="HTH-type_TetR-like_transc_reg"/>
</dbReference>
<dbReference type="EMBL" id="CP127294">
    <property type="protein sequence ID" value="WIX76323.1"/>
    <property type="molecule type" value="Genomic_DNA"/>
</dbReference>
<dbReference type="PRINTS" id="PR00455">
    <property type="entry name" value="HTHTETR"/>
</dbReference>